<reference evidence="9" key="3">
    <citation type="submission" date="2016-11" db="EMBL/GenBank/DDBJ databases">
        <authorList>
            <person name="Varghese N."/>
            <person name="Submissions S."/>
        </authorList>
    </citation>
    <scope>NUCLEOTIDE SEQUENCE [LARGE SCALE GENOMIC DNA]</scope>
    <source>
        <strain evidence="9">DX253</strain>
    </source>
</reference>
<dbReference type="PROSITE" id="PS00211">
    <property type="entry name" value="ABC_TRANSPORTER_1"/>
    <property type="match status" value="1"/>
</dbReference>
<dbReference type="AlphaFoldDB" id="E7QTD4"/>
<organism evidence="6 8">
    <name type="scientific">Haladaptatus paucihalophilus DX253</name>
    <dbReference type="NCBI Taxonomy" id="797209"/>
    <lineage>
        <taxon>Archaea</taxon>
        <taxon>Methanobacteriati</taxon>
        <taxon>Methanobacteriota</taxon>
        <taxon>Stenosarchaea group</taxon>
        <taxon>Halobacteria</taxon>
        <taxon>Halobacteriales</taxon>
        <taxon>Haladaptataceae</taxon>
        <taxon>Haladaptatus</taxon>
    </lineage>
</organism>
<dbReference type="Proteomes" id="UP000003751">
    <property type="component" value="Unassembled WGS sequence"/>
</dbReference>
<dbReference type="SMART" id="SM00382">
    <property type="entry name" value="AAA"/>
    <property type="match status" value="1"/>
</dbReference>
<dbReference type="GO" id="GO:0005524">
    <property type="term" value="F:ATP binding"/>
    <property type="evidence" value="ECO:0007669"/>
    <property type="project" value="UniProtKB-KW"/>
</dbReference>
<evidence type="ECO:0000256" key="2">
    <source>
        <dbReference type="ARBA" id="ARBA00022475"/>
    </source>
</evidence>
<dbReference type="PROSITE" id="PS50893">
    <property type="entry name" value="ABC_TRANSPORTER_2"/>
    <property type="match status" value="1"/>
</dbReference>
<evidence type="ECO:0000256" key="3">
    <source>
        <dbReference type="ARBA" id="ARBA00022741"/>
    </source>
</evidence>
<reference evidence="7" key="2">
    <citation type="submission" date="2016-11" db="EMBL/GenBank/DDBJ databases">
        <authorList>
            <person name="Jaros S."/>
            <person name="Januszkiewicz K."/>
            <person name="Wedrychowicz H."/>
        </authorList>
    </citation>
    <scope>NUCLEOTIDE SEQUENCE [LARGE SCALE GENOMIC DNA]</scope>
    <source>
        <strain evidence="7">DX253</strain>
    </source>
</reference>
<dbReference type="PATRIC" id="fig|797209.4.peg.2023"/>
<name>E7QTD4_HALPU</name>
<evidence type="ECO:0000256" key="4">
    <source>
        <dbReference type="ARBA" id="ARBA00022840"/>
    </source>
</evidence>
<evidence type="ECO:0000313" key="8">
    <source>
        <dbReference type="Proteomes" id="UP000003751"/>
    </source>
</evidence>
<dbReference type="EMBL" id="FRAN01000003">
    <property type="protein sequence ID" value="SHK81466.1"/>
    <property type="molecule type" value="Genomic_DNA"/>
</dbReference>
<sequence length="249" mass="26919">MTMGISGIDTLRRRIQTDATRTGGQRMATKLETERLTRVVGGDRIVDGVSISVSEGDVLAVLGPSGSGKSSLLRLLNRLDEPTDGTVFLDGTDYRDLPPREVRRRIGIVPQSPALRDGTVFENVTIGPRLRGETVTDGTVEELLGRMNLDGYADRDVADLSGGEAQRVAIARTLVTEPEVLLLDEPTSSLDSSSEERVEALLEGLVRETDLTTVLVTHDESQARRLADRVALLEDGRLESVGPVSEVMA</sequence>
<evidence type="ECO:0000313" key="7">
    <source>
        <dbReference type="EMBL" id="SHK81466.1"/>
    </source>
</evidence>
<keyword evidence="4 7" id="KW-0067">ATP-binding</keyword>
<dbReference type="PANTHER" id="PTHR43423:SF1">
    <property type="entry name" value="ABC TRANSPORTER I FAMILY MEMBER 17"/>
    <property type="match status" value="1"/>
</dbReference>
<feature type="domain" description="ABC transporter" evidence="5">
    <location>
        <begin position="31"/>
        <end position="249"/>
    </location>
</feature>
<evidence type="ECO:0000259" key="5">
    <source>
        <dbReference type="PROSITE" id="PS50893"/>
    </source>
</evidence>
<dbReference type="OrthoDB" id="57213at2157"/>
<accession>E7QTD4</accession>
<keyword evidence="3" id="KW-0547">Nucleotide-binding</keyword>
<dbReference type="PANTHER" id="PTHR43423">
    <property type="entry name" value="ABC TRANSPORTER I FAMILY MEMBER 17"/>
    <property type="match status" value="1"/>
</dbReference>
<dbReference type="SUPFAM" id="SSF52540">
    <property type="entry name" value="P-loop containing nucleoside triphosphate hydrolases"/>
    <property type="match status" value="1"/>
</dbReference>
<evidence type="ECO:0000256" key="1">
    <source>
        <dbReference type="ARBA" id="ARBA00022448"/>
    </source>
</evidence>
<dbReference type="Pfam" id="PF00005">
    <property type="entry name" value="ABC_tran"/>
    <property type="match status" value="1"/>
</dbReference>
<dbReference type="InterPro" id="IPR027417">
    <property type="entry name" value="P-loop_NTPase"/>
</dbReference>
<keyword evidence="9" id="KW-1185">Reference proteome</keyword>
<dbReference type="Proteomes" id="UP000184203">
    <property type="component" value="Unassembled WGS sequence"/>
</dbReference>
<dbReference type="Gene3D" id="3.40.50.300">
    <property type="entry name" value="P-loop containing nucleotide triphosphate hydrolases"/>
    <property type="match status" value="1"/>
</dbReference>
<dbReference type="STRING" id="797209.GCA_000376445_02733"/>
<evidence type="ECO:0000313" key="9">
    <source>
        <dbReference type="Proteomes" id="UP000184203"/>
    </source>
</evidence>
<dbReference type="eggNOG" id="arCOG00175">
    <property type="taxonomic scope" value="Archaea"/>
</dbReference>
<reference evidence="6 8" key="1">
    <citation type="journal article" date="2014" name="ISME J.">
        <title>Trehalose/2-sulfotrehalose biosynthesis and glycine-betaine uptake are widely spread mechanisms for osmoadaptation in the Halobacteriales.</title>
        <authorList>
            <person name="Youssef N.H."/>
            <person name="Savage-Ashlock K.N."/>
            <person name="McCully A.L."/>
            <person name="Luedtke B."/>
            <person name="Shaw E.I."/>
            <person name="Hoff W.D."/>
            <person name="Elshahed M.S."/>
        </authorList>
    </citation>
    <scope>NUCLEOTIDE SEQUENCE [LARGE SCALE GENOMIC DNA]</scope>
    <source>
        <strain evidence="6 8">DX253</strain>
    </source>
</reference>
<dbReference type="InterPro" id="IPR003439">
    <property type="entry name" value="ABC_transporter-like_ATP-bd"/>
</dbReference>
<protein>
    <submittedName>
        <fullName evidence="6">ABC transporter related protein</fullName>
    </submittedName>
    <submittedName>
        <fullName evidence="7">Putative ABC transport system ATP-binding protein</fullName>
    </submittedName>
</protein>
<proteinExistence type="predicted"/>
<keyword evidence="1" id="KW-0813">Transport</keyword>
<dbReference type="GO" id="GO:0016887">
    <property type="term" value="F:ATP hydrolysis activity"/>
    <property type="evidence" value="ECO:0007669"/>
    <property type="project" value="InterPro"/>
</dbReference>
<dbReference type="InterPro" id="IPR017871">
    <property type="entry name" value="ABC_transporter-like_CS"/>
</dbReference>
<gene>
    <name evidence="7" type="ORF">SAMN05444342_2265</name>
    <name evidence="6" type="ORF">ZOD2009_10310</name>
</gene>
<evidence type="ECO:0000313" key="6">
    <source>
        <dbReference type="EMBL" id="EFW91863.1"/>
    </source>
</evidence>
<dbReference type="InterPro" id="IPR003593">
    <property type="entry name" value="AAA+_ATPase"/>
</dbReference>
<keyword evidence="2" id="KW-1003">Cell membrane</keyword>
<dbReference type="EMBL" id="AEMG01000009">
    <property type="protein sequence ID" value="EFW91863.1"/>
    <property type="molecule type" value="Genomic_DNA"/>
</dbReference>
<keyword evidence="2" id="KW-0472">Membrane</keyword>